<comment type="caution">
    <text evidence="2">The sequence shown here is derived from an EMBL/GenBank/DDBJ whole genome shotgun (WGS) entry which is preliminary data.</text>
</comment>
<reference evidence="2 3" key="1">
    <citation type="journal article" date="2019" name="Int. J. Syst. Evol. Microbiol.">
        <title>The Global Catalogue of Microorganisms (GCM) 10K type strain sequencing project: providing services to taxonomists for standard genome sequencing and annotation.</title>
        <authorList>
            <consortium name="The Broad Institute Genomics Platform"/>
            <consortium name="The Broad Institute Genome Sequencing Center for Infectious Disease"/>
            <person name="Wu L."/>
            <person name="Ma J."/>
        </authorList>
    </citation>
    <scope>NUCLEOTIDE SEQUENCE [LARGE SCALE GENOMIC DNA]</scope>
    <source>
        <strain evidence="2 3">JCM 10696</strain>
    </source>
</reference>
<feature type="compositionally biased region" description="Basic and acidic residues" evidence="1">
    <location>
        <begin position="64"/>
        <end position="79"/>
    </location>
</feature>
<organism evidence="2 3">
    <name type="scientific">Actinocorallia libanotica</name>
    <dbReference type="NCBI Taxonomy" id="46162"/>
    <lineage>
        <taxon>Bacteria</taxon>
        <taxon>Bacillati</taxon>
        <taxon>Actinomycetota</taxon>
        <taxon>Actinomycetes</taxon>
        <taxon>Streptosporangiales</taxon>
        <taxon>Thermomonosporaceae</taxon>
        <taxon>Actinocorallia</taxon>
    </lineage>
</organism>
<dbReference type="EMBL" id="BAAAHH010000055">
    <property type="protein sequence ID" value="GAA0968260.1"/>
    <property type="molecule type" value="Genomic_DNA"/>
</dbReference>
<evidence type="ECO:0000313" key="3">
    <source>
        <dbReference type="Proteomes" id="UP001500665"/>
    </source>
</evidence>
<name>A0ABN1RZ05_9ACTN</name>
<evidence type="ECO:0000313" key="2">
    <source>
        <dbReference type="EMBL" id="GAA0968260.1"/>
    </source>
</evidence>
<proteinExistence type="predicted"/>
<evidence type="ECO:0000256" key="1">
    <source>
        <dbReference type="SAM" id="MobiDB-lite"/>
    </source>
</evidence>
<dbReference type="Proteomes" id="UP001500665">
    <property type="component" value="Unassembled WGS sequence"/>
</dbReference>
<gene>
    <name evidence="2" type="ORF">GCM10009550_73320</name>
</gene>
<feature type="region of interest" description="Disordered" evidence="1">
    <location>
        <begin position="64"/>
        <end position="88"/>
    </location>
</feature>
<keyword evidence="3" id="KW-1185">Reference proteome</keyword>
<protein>
    <submittedName>
        <fullName evidence="2">Uncharacterized protein</fullName>
    </submittedName>
</protein>
<sequence>MSGQSRVTSAAEEYGVAGLMRQAPLLTPQAASAVEAVFGFLAARAGCPGAVYAAGLARSGRFEEGTCGGDRRGGEAAEGRRRRLGCLE</sequence>
<accession>A0ABN1RZ05</accession>